<evidence type="ECO:0000256" key="2">
    <source>
        <dbReference type="SAM" id="MobiDB-lite"/>
    </source>
</evidence>
<dbReference type="InParanoid" id="A2EU36"/>
<gene>
    <name evidence="3" type="ORF">TVAG_063660</name>
</gene>
<dbReference type="EMBL" id="DS113492">
    <property type="protein sequence ID" value="EAY03853.1"/>
    <property type="molecule type" value="Genomic_DNA"/>
</dbReference>
<dbReference type="Proteomes" id="UP000001542">
    <property type="component" value="Unassembled WGS sequence"/>
</dbReference>
<proteinExistence type="predicted"/>
<dbReference type="AlphaFoldDB" id="A2EU36"/>
<feature type="region of interest" description="Disordered" evidence="2">
    <location>
        <begin position="879"/>
        <end position="919"/>
    </location>
</feature>
<dbReference type="VEuPathDB" id="TrichDB:TVAG_063660"/>
<dbReference type="KEGG" id="tva:4761701"/>
<keyword evidence="1" id="KW-0175">Coiled coil</keyword>
<dbReference type="RefSeq" id="XP_001316076.1">
    <property type="nucleotide sequence ID" value="XM_001316041.1"/>
</dbReference>
<evidence type="ECO:0000313" key="3">
    <source>
        <dbReference type="EMBL" id="EAY03853.1"/>
    </source>
</evidence>
<feature type="compositionally biased region" description="Basic residues" evidence="2">
    <location>
        <begin position="900"/>
        <end position="915"/>
    </location>
</feature>
<protein>
    <submittedName>
        <fullName evidence="3">Uncharacterized protein</fullName>
    </submittedName>
</protein>
<sequence>MSTKRLRIYKEYPDKNPVDVAFEESLTAADIIPLLKIQETNIASNKYGLMIQSNQSGIKWIPDDIAFKKLLIKNTDSIFAEPLVKLINVILPGNSSEYIALEMNAPSEHITEKCCLFFNIWPHQVWNIFMMENNQKRMFIPGVSLAEQCPTVKTIFLRQTNFSPLITTKIAYPLHIYLAQYRTMIINKELVLSKNDISFLNGFKWFQEKDEKLAISKSNSEKINEFNKLTALNGFGAMNYHCRITFIEKENVSDQVLRIISITNQSIACYVDYNSDPEIIYSFSTIFGFAVNGPYLRIFLDEEGKSSWCIFNNNAREMLAIIESNIGMKSVTPRPYQQTTSIIVSTQVVEEKSPYRKPFEVFDPNETIIECIQNINNAVASYQDSAKSGSYSIDNVRNRISLSSMIDEAKTISLGEDNYGDSPYIHLINNIENIIQEVNKPMKQERYISKLEEIHNESLDFIQNSNKQFSEIRLSDEEVNPSEISFDEQSDDDIETQMIFGNSNNIKNITVSVFHEPKALKKLELKPFEPCNMNFDEFKEKTPLSIPPINNSSNLSNNSLILNTSKEVQPNSPSELDTPKNSFIAEESKSSIILPPPLETEPLNLPPNNEFFTPKKTDNEALGSYSAIENPSPKLSVPLMNEQIKIVQPKKLENSQEKVIKVQKVNQSINIKGELSDVDSKIQKINVAQPKSEKDVRLAANSNAEVKNNVQMIERQKVEPKPAGKVSEEKIKNGETEFLVQKVPADEKASQNYETEAFIRRTPQNSVDQSQYQTINSQHYLATAPLPINPSSSIGNQAIYPCQLMEMPPQALITADGIPIPYQRQVPMQYGMYPPVGMPYGMQMPQNTTPQSPVNVRVCIDNSKKNRLNKAREKLKFDEENDSEYEYSSDDEESVDKNAARKRSSAAKPSPKKKSLNTESLTLPELLDEVEESVDLIQRSIEVGGNVKNDQKNLLALIKELKQRANSAEDDVKESLENTIFSAEKIATTKSLTKTKITKLSAEIQTSIKDLRKDKKTSKLSSVNLNASRKASSAPKEFIYEDAETEIAKATAQKPNIDLQNSLSSLATSILAATTTFIKTDS</sequence>
<name>A2EU36_TRIV3</name>
<accession>A2EU36</accession>
<evidence type="ECO:0000256" key="1">
    <source>
        <dbReference type="SAM" id="Coils"/>
    </source>
</evidence>
<feature type="coiled-coil region" evidence="1">
    <location>
        <begin position="951"/>
        <end position="978"/>
    </location>
</feature>
<dbReference type="VEuPathDB" id="TrichDB:TVAGG3_0954930"/>
<organism evidence="3 4">
    <name type="scientific">Trichomonas vaginalis (strain ATCC PRA-98 / G3)</name>
    <dbReference type="NCBI Taxonomy" id="412133"/>
    <lineage>
        <taxon>Eukaryota</taxon>
        <taxon>Metamonada</taxon>
        <taxon>Parabasalia</taxon>
        <taxon>Trichomonadida</taxon>
        <taxon>Trichomonadidae</taxon>
        <taxon>Trichomonas</taxon>
    </lineage>
</organism>
<feature type="compositionally biased region" description="Acidic residues" evidence="2">
    <location>
        <begin position="879"/>
        <end position="894"/>
    </location>
</feature>
<keyword evidence="4" id="KW-1185">Reference proteome</keyword>
<reference evidence="3" key="2">
    <citation type="journal article" date="2007" name="Science">
        <title>Draft genome sequence of the sexually transmitted pathogen Trichomonas vaginalis.</title>
        <authorList>
            <person name="Carlton J.M."/>
            <person name="Hirt R.P."/>
            <person name="Silva J.C."/>
            <person name="Delcher A.L."/>
            <person name="Schatz M."/>
            <person name="Zhao Q."/>
            <person name="Wortman J.R."/>
            <person name="Bidwell S.L."/>
            <person name="Alsmark U.C.M."/>
            <person name="Besteiro S."/>
            <person name="Sicheritz-Ponten T."/>
            <person name="Noel C.J."/>
            <person name="Dacks J.B."/>
            <person name="Foster P.G."/>
            <person name="Simillion C."/>
            <person name="Van de Peer Y."/>
            <person name="Miranda-Saavedra D."/>
            <person name="Barton G.J."/>
            <person name="Westrop G.D."/>
            <person name="Mueller S."/>
            <person name="Dessi D."/>
            <person name="Fiori P.L."/>
            <person name="Ren Q."/>
            <person name="Paulsen I."/>
            <person name="Zhang H."/>
            <person name="Bastida-Corcuera F.D."/>
            <person name="Simoes-Barbosa A."/>
            <person name="Brown M.T."/>
            <person name="Hayes R.D."/>
            <person name="Mukherjee M."/>
            <person name="Okumura C.Y."/>
            <person name="Schneider R."/>
            <person name="Smith A.J."/>
            <person name="Vanacova S."/>
            <person name="Villalvazo M."/>
            <person name="Haas B.J."/>
            <person name="Pertea M."/>
            <person name="Feldblyum T.V."/>
            <person name="Utterback T.R."/>
            <person name="Shu C.L."/>
            <person name="Osoegawa K."/>
            <person name="de Jong P.J."/>
            <person name="Hrdy I."/>
            <person name="Horvathova L."/>
            <person name="Zubacova Z."/>
            <person name="Dolezal P."/>
            <person name="Malik S.B."/>
            <person name="Logsdon J.M. Jr."/>
            <person name="Henze K."/>
            <person name="Gupta A."/>
            <person name="Wang C.C."/>
            <person name="Dunne R.L."/>
            <person name="Upcroft J.A."/>
            <person name="Upcroft P."/>
            <person name="White O."/>
            <person name="Salzberg S.L."/>
            <person name="Tang P."/>
            <person name="Chiu C.-H."/>
            <person name="Lee Y.-S."/>
            <person name="Embley T.M."/>
            <person name="Coombs G.H."/>
            <person name="Mottram J.C."/>
            <person name="Tachezy J."/>
            <person name="Fraser-Liggett C.M."/>
            <person name="Johnson P.J."/>
        </authorList>
    </citation>
    <scope>NUCLEOTIDE SEQUENCE [LARGE SCALE GENOMIC DNA]</scope>
    <source>
        <strain evidence="3">G3</strain>
    </source>
</reference>
<reference evidence="3" key="1">
    <citation type="submission" date="2006-10" db="EMBL/GenBank/DDBJ databases">
        <authorList>
            <person name="Amadeo P."/>
            <person name="Zhao Q."/>
            <person name="Wortman J."/>
            <person name="Fraser-Liggett C."/>
            <person name="Carlton J."/>
        </authorList>
    </citation>
    <scope>NUCLEOTIDE SEQUENCE</scope>
    <source>
        <strain evidence="3">G3</strain>
    </source>
</reference>
<evidence type="ECO:0000313" key="4">
    <source>
        <dbReference type="Proteomes" id="UP000001542"/>
    </source>
</evidence>